<dbReference type="PANTHER" id="PTHR45947:SF3">
    <property type="entry name" value="SULFOQUINOVOSYL TRANSFERASE SQD2"/>
    <property type="match status" value="1"/>
</dbReference>
<proteinExistence type="predicted"/>
<evidence type="ECO:0000259" key="2">
    <source>
        <dbReference type="Pfam" id="PF13439"/>
    </source>
</evidence>
<sequence length="362" mass="41793">MKKIALVHDYLNQFGGAERVAAVLHKIFPEAPLYTSIYDQRSLPREFEEMKIKVSFMQYLPFVLQNFRAYFWLYPKAFESFDLGEYDLIVSSSSAYAKGIKKRKEAIHVCYCHNPMRFVWNFDDYVEKETLNPIARVMLPWFISKLKKWDLKNNAGVDYFIANSRTVAQRIKKYYGRDSVVINPPIECDKFSLSQSDEDYFLVVSRLNYYKRIDVAVAAFSKLGLPLKIVGVGPAEKELKRKKGQNIDFLGKVDDNTLRDLYSNCRGLIFTEEADFGMVPLEAAASGRPTIAFRAGGAEETIIDGETGLFFDRQSPESLIEAVRNFEKVSFDKHKIRKHAEKFDRLAFCDKLINFLHEIQAL</sequence>
<dbReference type="SUPFAM" id="SSF53756">
    <property type="entry name" value="UDP-Glycosyltransferase/glycogen phosphorylase"/>
    <property type="match status" value="1"/>
</dbReference>
<comment type="caution">
    <text evidence="3">The sequence shown here is derived from an EMBL/GenBank/DDBJ whole genome shotgun (WGS) entry which is preliminary data.</text>
</comment>
<feature type="domain" description="Glycosyl transferase family 1" evidence="1">
    <location>
        <begin position="192"/>
        <end position="342"/>
    </location>
</feature>
<dbReference type="AlphaFoldDB" id="A0A1F4U3Y7"/>
<accession>A0A1F4U3Y7</accession>
<dbReference type="Proteomes" id="UP000179242">
    <property type="component" value="Unassembled WGS sequence"/>
</dbReference>
<dbReference type="InterPro" id="IPR028098">
    <property type="entry name" value="Glyco_trans_4-like_N"/>
</dbReference>
<dbReference type="PANTHER" id="PTHR45947">
    <property type="entry name" value="SULFOQUINOVOSYL TRANSFERASE SQD2"/>
    <property type="match status" value="1"/>
</dbReference>
<feature type="domain" description="Glycosyltransferase subfamily 4-like N-terminal" evidence="2">
    <location>
        <begin position="15"/>
        <end position="189"/>
    </location>
</feature>
<protein>
    <recommendedName>
        <fullName evidence="5">Glycosyl transferase</fullName>
    </recommendedName>
</protein>
<evidence type="ECO:0000313" key="3">
    <source>
        <dbReference type="EMBL" id="OGC39550.1"/>
    </source>
</evidence>
<dbReference type="Pfam" id="PF13439">
    <property type="entry name" value="Glyco_transf_4"/>
    <property type="match status" value="1"/>
</dbReference>
<dbReference type="Gene3D" id="3.40.50.2000">
    <property type="entry name" value="Glycogen Phosphorylase B"/>
    <property type="match status" value="2"/>
</dbReference>
<evidence type="ECO:0008006" key="5">
    <source>
        <dbReference type="Google" id="ProtNLM"/>
    </source>
</evidence>
<dbReference type="InterPro" id="IPR001296">
    <property type="entry name" value="Glyco_trans_1"/>
</dbReference>
<dbReference type="InterPro" id="IPR050194">
    <property type="entry name" value="Glycosyltransferase_grp1"/>
</dbReference>
<organism evidence="3 4">
    <name type="scientific">candidate division WOR-1 bacterium RIFOXYC2_FULL_46_14</name>
    <dbReference type="NCBI Taxonomy" id="1802587"/>
    <lineage>
        <taxon>Bacteria</taxon>
        <taxon>Bacillati</taxon>
        <taxon>Saganbacteria</taxon>
    </lineage>
</organism>
<evidence type="ECO:0000259" key="1">
    <source>
        <dbReference type="Pfam" id="PF00534"/>
    </source>
</evidence>
<gene>
    <name evidence="3" type="ORF">A2438_08350</name>
</gene>
<dbReference type="EMBL" id="MEUJ01000008">
    <property type="protein sequence ID" value="OGC39550.1"/>
    <property type="molecule type" value="Genomic_DNA"/>
</dbReference>
<evidence type="ECO:0000313" key="4">
    <source>
        <dbReference type="Proteomes" id="UP000179242"/>
    </source>
</evidence>
<name>A0A1F4U3Y7_UNCSA</name>
<dbReference type="Pfam" id="PF00534">
    <property type="entry name" value="Glycos_transf_1"/>
    <property type="match status" value="1"/>
</dbReference>
<dbReference type="GO" id="GO:0016757">
    <property type="term" value="F:glycosyltransferase activity"/>
    <property type="evidence" value="ECO:0007669"/>
    <property type="project" value="InterPro"/>
</dbReference>
<reference evidence="3 4" key="1">
    <citation type="journal article" date="2016" name="Nat. Commun.">
        <title>Thousands of microbial genomes shed light on interconnected biogeochemical processes in an aquifer system.</title>
        <authorList>
            <person name="Anantharaman K."/>
            <person name="Brown C.T."/>
            <person name="Hug L.A."/>
            <person name="Sharon I."/>
            <person name="Castelle C.J."/>
            <person name="Probst A.J."/>
            <person name="Thomas B.C."/>
            <person name="Singh A."/>
            <person name="Wilkins M.J."/>
            <person name="Karaoz U."/>
            <person name="Brodie E.L."/>
            <person name="Williams K.H."/>
            <person name="Hubbard S.S."/>
            <person name="Banfield J.F."/>
        </authorList>
    </citation>
    <scope>NUCLEOTIDE SEQUENCE [LARGE SCALE GENOMIC DNA]</scope>
</reference>